<organism evidence="3 4">
    <name type="scientific">Methylomonas albis</name>
    <dbReference type="NCBI Taxonomy" id="1854563"/>
    <lineage>
        <taxon>Bacteria</taxon>
        <taxon>Pseudomonadati</taxon>
        <taxon>Pseudomonadota</taxon>
        <taxon>Gammaproteobacteria</taxon>
        <taxon>Methylococcales</taxon>
        <taxon>Methylococcaceae</taxon>
        <taxon>Methylomonas</taxon>
    </lineage>
</organism>
<accession>A0ABR9CZF4</accession>
<sequence length="429" mass="50011">MTTVHALEQSLLETIVARDNLQRAWKRVKANKGAAGVDAIAVADFPAWAQQHWPTIKAQLMSGDYQPEAVRRVWIPKPNGDKRPLGIPTIADRVIQQAIAQQLAPHFEREFSHNSYGFRPGRNAHQAIRQVRDYIRAKYRMVVDIDLAAFFDNVNHDVLMRLLSQRIRDKRVLQLIGRYLRTGVIENEQWQATPKGVPQGGPLSPLLANVVLHELDVYLHQCGHRFARYADDFVICVRSLRAAQRVQANVTRFLEQRLKLHVNLNKSRICTSNELEFLGFCFRGNKIVWSDKALHRFKHRIKQLTGRSWGVSLAYRYRELRRYIVGWMNYFALSEYYRPVPELDEWLRRRMRCCYWKQWRWPRTKISHLVSLGVSLKEAIKTGVSSKGPYAMSRTPITQMAMNNEWLKAQGLVSIKDQWVRFHYPVSTA</sequence>
<dbReference type="SUPFAM" id="SSF56672">
    <property type="entry name" value="DNA/RNA polymerases"/>
    <property type="match status" value="1"/>
</dbReference>
<dbReference type="InterPro" id="IPR051083">
    <property type="entry name" value="GrpII_Intron_Splice-Mob/Def"/>
</dbReference>
<dbReference type="InterPro" id="IPR030931">
    <property type="entry name" value="Group_II_RT_mat"/>
</dbReference>
<dbReference type="PROSITE" id="PS50878">
    <property type="entry name" value="RT_POL"/>
    <property type="match status" value="1"/>
</dbReference>
<comment type="caution">
    <text evidence="3">The sequence shown here is derived from an EMBL/GenBank/DDBJ whole genome shotgun (WGS) entry which is preliminary data.</text>
</comment>
<dbReference type="EC" id="2.7.7.49" evidence="3"/>
<comment type="similarity">
    <text evidence="1">Belongs to the bacterial reverse transcriptase family.</text>
</comment>
<dbReference type="Pfam" id="PF00078">
    <property type="entry name" value="RVT_1"/>
    <property type="match status" value="1"/>
</dbReference>
<keyword evidence="3" id="KW-0548">Nucleotidyltransferase</keyword>
<dbReference type="PANTHER" id="PTHR34047">
    <property type="entry name" value="NUCLEAR INTRON MATURASE 1, MITOCHONDRIAL-RELATED"/>
    <property type="match status" value="1"/>
</dbReference>
<feature type="domain" description="Reverse transcriptase" evidence="2">
    <location>
        <begin position="56"/>
        <end position="282"/>
    </location>
</feature>
<dbReference type="GO" id="GO:0003964">
    <property type="term" value="F:RNA-directed DNA polymerase activity"/>
    <property type="evidence" value="ECO:0007669"/>
    <property type="project" value="UniProtKB-KW"/>
</dbReference>
<keyword evidence="4" id="KW-1185">Reference proteome</keyword>
<protein>
    <submittedName>
        <fullName evidence="3">Group II intron reverse transcriptase/maturase</fullName>
        <ecNumber evidence="3">2.7.7.49</ecNumber>
    </submittedName>
</protein>
<keyword evidence="3" id="KW-0808">Transferase</keyword>
<evidence type="ECO:0000259" key="2">
    <source>
        <dbReference type="PROSITE" id="PS50878"/>
    </source>
</evidence>
<dbReference type="Proteomes" id="UP000652176">
    <property type="component" value="Unassembled WGS sequence"/>
</dbReference>
<gene>
    <name evidence="3" type="primary">ltrA</name>
    <name evidence="3" type="ORF">IE877_05600</name>
</gene>
<reference evidence="3 4" key="1">
    <citation type="submission" date="2020-09" db="EMBL/GenBank/DDBJ databases">
        <title>Methylomonas albis sp. nov. and Methylomonas fluvii sp. nov.: Two cold-adapted methanotrophs from the River Elbe and an amended description of Methylovulum psychrotolerans strain Eb1.</title>
        <authorList>
            <person name="Bussmann I.K."/>
            <person name="Klings K.-W."/>
            <person name="Warnstedt J."/>
            <person name="Hoppert M."/>
            <person name="Saborowski A."/>
            <person name="Horn F."/>
            <person name="Liebner S."/>
        </authorList>
    </citation>
    <scope>NUCLEOTIDE SEQUENCE [LARGE SCALE GENOMIC DNA]</scope>
    <source>
        <strain evidence="3 4">EbA</strain>
    </source>
</reference>
<dbReference type="Pfam" id="PF08388">
    <property type="entry name" value="GIIM"/>
    <property type="match status" value="1"/>
</dbReference>
<name>A0ABR9CZF4_9GAMM</name>
<dbReference type="InterPro" id="IPR013597">
    <property type="entry name" value="Mat_intron_G2"/>
</dbReference>
<dbReference type="InterPro" id="IPR043502">
    <property type="entry name" value="DNA/RNA_pol_sf"/>
</dbReference>
<evidence type="ECO:0000256" key="1">
    <source>
        <dbReference type="ARBA" id="ARBA00034120"/>
    </source>
</evidence>
<keyword evidence="3" id="KW-0695">RNA-directed DNA polymerase</keyword>
<dbReference type="PANTHER" id="PTHR34047:SF8">
    <property type="entry name" value="PROTEIN YKFC"/>
    <property type="match status" value="1"/>
</dbReference>
<dbReference type="InterPro" id="IPR000477">
    <property type="entry name" value="RT_dom"/>
</dbReference>
<dbReference type="NCBIfam" id="TIGR04416">
    <property type="entry name" value="group_II_RT_mat"/>
    <property type="match status" value="1"/>
</dbReference>
<evidence type="ECO:0000313" key="3">
    <source>
        <dbReference type="EMBL" id="MBD9355358.1"/>
    </source>
</evidence>
<dbReference type="EMBL" id="JACXSS010000001">
    <property type="protein sequence ID" value="MBD9355358.1"/>
    <property type="molecule type" value="Genomic_DNA"/>
</dbReference>
<dbReference type="RefSeq" id="WP_192373736.1">
    <property type="nucleotide sequence ID" value="NZ_CAJHIV010000001.1"/>
</dbReference>
<dbReference type="CDD" id="cd01651">
    <property type="entry name" value="RT_G2_intron"/>
    <property type="match status" value="1"/>
</dbReference>
<proteinExistence type="inferred from homology"/>
<evidence type="ECO:0000313" key="4">
    <source>
        <dbReference type="Proteomes" id="UP000652176"/>
    </source>
</evidence>